<dbReference type="Pfam" id="PF10500">
    <property type="entry name" value="SR-25"/>
    <property type="match status" value="1"/>
</dbReference>
<accession>A0A8H7PF59</accession>
<dbReference type="GO" id="GO:0008380">
    <property type="term" value="P:RNA splicing"/>
    <property type="evidence" value="ECO:0007669"/>
    <property type="project" value="UniProtKB-KW"/>
</dbReference>
<gene>
    <name evidence="9" type="ORF">INT43_000135</name>
</gene>
<comment type="subcellular location">
    <subcellularLocation>
        <location evidence="1">Nucleus speckle</location>
    </subcellularLocation>
    <subcellularLocation>
        <location evidence="2">Nucleus</location>
        <location evidence="2">Nucleolus</location>
    </subcellularLocation>
</comment>
<dbReference type="GO" id="GO:0006397">
    <property type="term" value="P:mRNA processing"/>
    <property type="evidence" value="ECO:0007669"/>
    <property type="project" value="UniProtKB-KW"/>
</dbReference>
<sequence length="107" mass="12089">MNQLKQLAKAHRHKCDKNKRSESKTSGDQNNKKAIRVPQSKSEYDQEQSVVRKVVDPETGRTRLVKGSGEIIEEVVSKEKQREINRMATLTDGLSYQAAQLTGKYAS</sequence>
<keyword evidence="7" id="KW-0539">Nucleus</keyword>
<name>A0A8H7PF59_MORIS</name>
<evidence type="ECO:0000256" key="6">
    <source>
        <dbReference type="ARBA" id="ARBA00023187"/>
    </source>
</evidence>
<feature type="compositionally biased region" description="Basic residues" evidence="8">
    <location>
        <begin position="8"/>
        <end position="17"/>
    </location>
</feature>
<dbReference type="GO" id="GO:0005730">
    <property type="term" value="C:nucleolus"/>
    <property type="evidence" value="ECO:0007669"/>
    <property type="project" value="UniProtKB-SubCell"/>
</dbReference>
<keyword evidence="5" id="KW-0507">mRNA processing</keyword>
<reference evidence="9" key="1">
    <citation type="submission" date="2020-12" db="EMBL/GenBank/DDBJ databases">
        <title>Metabolic potential, ecology and presence of endohyphal bacteria is reflected in genomic diversity of Mucoromycotina.</title>
        <authorList>
            <person name="Muszewska A."/>
            <person name="Okrasinska A."/>
            <person name="Steczkiewicz K."/>
            <person name="Drgas O."/>
            <person name="Orlowska M."/>
            <person name="Perlinska-Lenart U."/>
            <person name="Aleksandrzak-Piekarczyk T."/>
            <person name="Szatraj K."/>
            <person name="Zielenkiewicz U."/>
            <person name="Pilsyk S."/>
            <person name="Malc E."/>
            <person name="Mieczkowski P."/>
            <person name="Kruszewska J.S."/>
            <person name="Biernat P."/>
            <person name="Pawlowska J."/>
        </authorList>
    </citation>
    <scope>NUCLEOTIDE SEQUENCE</scope>
    <source>
        <strain evidence="9">WA0000067209</strain>
    </source>
</reference>
<keyword evidence="10" id="KW-1185">Reference proteome</keyword>
<proteinExistence type="inferred from homology"/>
<dbReference type="AlphaFoldDB" id="A0A8H7PF59"/>
<evidence type="ECO:0000256" key="4">
    <source>
        <dbReference type="ARBA" id="ARBA00017993"/>
    </source>
</evidence>
<evidence type="ECO:0000256" key="5">
    <source>
        <dbReference type="ARBA" id="ARBA00022664"/>
    </source>
</evidence>
<comment type="similarity">
    <text evidence="3">Belongs to the ARL6IP4 family.</text>
</comment>
<evidence type="ECO:0000313" key="9">
    <source>
        <dbReference type="EMBL" id="KAG2172788.1"/>
    </source>
</evidence>
<evidence type="ECO:0000313" key="10">
    <source>
        <dbReference type="Proteomes" id="UP000654370"/>
    </source>
</evidence>
<comment type="caution">
    <text evidence="9">The sequence shown here is derived from an EMBL/GenBank/DDBJ whole genome shotgun (WGS) entry which is preliminary data.</text>
</comment>
<evidence type="ECO:0000256" key="8">
    <source>
        <dbReference type="SAM" id="MobiDB-lite"/>
    </source>
</evidence>
<evidence type="ECO:0000256" key="1">
    <source>
        <dbReference type="ARBA" id="ARBA00004324"/>
    </source>
</evidence>
<keyword evidence="6" id="KW-0508">mRNA splicing</keyword>
<dbReference type="InterPro" id="IPR019532">
    <property type="entry name" value="Nucl_RNA-splicing_assoc_SR-25"/>
</dbReference>
<feature type="region of interest" description="Disordered" evidence="8">
    <location>
        <begin position="1"/>
        <end position="51"/>
    </location>
</feature>
<organism evidence="9 10">
    <name type="scientific">Mortierella isabellina</name>
    <name type="common">Filamentous fungus</name>
    <name type="synonym">Umbelopsis isabellina</name>
    <dbReference type="NCBI Taxonomy" id="91625"/>
    <lineage>
        <taxon>Eukaryota</taxon>
        <taxon>Fungi</taxon>
        <taxon>Fungi incertae sedis</taxon>
        <taxon>Mucoromycota</taxon>
        <taxon>Mucoromycotina</taxon>
        <taxon>Umbelopsidomycetes</taxon>
        <taxon>Umbelopsidales</taxon>
        <taxon>Umbelopsidaceae</taxon>
        <taxon>Umbelopsis</taxon>
    </lineage>
</organism>
<protein>
    <recommendedName>
        <fullName evidence="4">ADP-ribosylation factor-like protein 6-interacting protein 4</fullName>
    </recommendedName>
</protein>
<dbReference type="Proteomes" id="UP000654370">
    <property type="component" value="Unassembled WGS sequence"/>
</dbReference>
<evidence type="ECO:0000256" key="2">
    <source>
        <dbReference type="ARBA" id="ARBA00004604"/>
    </source>
</evidence>
<evidence type="ECO:0000256" key="7">
    <source>
        <dbReference type="ARBA" id="ARBA00023242"/>
    </source>
</evidence>
<evidence type="ECO:0000256" key="3">
    <source>
        <dbReference type="ARBA" id="ARBA00006852"/>
    </source>
</evidence>
<dbReference type="OrthoDB" id="48562at2759"/>
<dbReference type="GO" id="GO:0016607">
    <property type="term" value="C:nuclear speck"/>
    <property type="evidence" value="ECO:0007669"/>
    <property type="project" value="UniProtKB-SubCell"/>
</dbReference>
<dbReference type="EMBL" id="JAEPQZ010000016">
    <property type="protein sequence ID" value="KAG2172788.1"/>
    <property type="molecule type" value="Genomic_DNA"/>
</dbReference>